<accession>A0A170ZAU2</accession>
<dbReference type="SUPFAM" id="SSF55729">
    <property type="entry name" value="Acyl-CoA N-acyltransferases (Nat)"/>
    <property type="match status" value="1"/>
</dbReference>
<dbReference type="InterPro" id="IPR000182">
    <property type="entry name" value="GNAT_dom"/>
</dbReference>
<dbReference type="CDD" id="cd04301">
    <property type="entry name" value="NAT_SF"/>
    <property type="match status" value="1"/>
</dbReference>
<dbReference type="PANTHER" id="PTHR43877">
    <property type="entry name" value="AMINOALKYLPHOSPHONATE N-ACETYLTRANSFERASE-RELATED-RELATED"/>
    <property type="match status" value="1"/>
</dbReference>
<sequence>MTTITDIEIEDCDFSNPEHLNGICDLLNAYIRDQMGGGTPLNKLQQLRLVDGLNNHPTAIVLLALAGERPVGMLVAFENFSTFTVRPMVNIHDLIVLPEFRGLGVGRKLMEAIEIRARGKGCSRITLEVRHDNVKAQTLYVSLDFQEADPPMYYWRKNL</sequence>
<dbReference type="PROSITE" id="PS51186">
    <property type="entry name" value="GNAT"/>
    <property type="match status" value="1"/>
</dbReference>
<evidence type="ECO:0000313" key="4">
    <source>
        <dbReference type="EMBL" id="GAT62478.1"/>
    </source>
</evidence>
<reference evidence="5" key="2">
    <citation type="journal article" date="2017" name="Genome Announc.">
        <title>Draft genome sequence of Paludibacter jiangxiensis NM7(T), a propionate-producing fermentative bacterium.</title>
        <authorList>
            <person name="Qiu Y.-L."/>
            <person name="Tourlousse D.M."/>
            <person name="Matsuura N."/>
            <person name="Ohashi A."/>
            <person name="Sekiguchi Y."/>
        </authorList>
    </citation>
    <scope>NUCLEOTIDE SEQUENCE [LARGE SCALE GENOMIC DNA]</scope>
    <source>
        <strain evidence="5">NM7</strain>
    </source>
</reference>
<dbReference type="Proteomes" id="UP000076586">
    <property type="component" value="Unassembled WGS sequence"/>
</dbReference>
<reference evidence="5" key="1">
    <citation type="submission" date="2016-04" db="EMBL/GenBank/DDBJ databases">
        <title>Draft genome sequence of Paludibacter jiangxiensis strain NM7.</title>
        <authorList>
            <person name="Qiu Y."/>
            <person name="Matsuura N."/>
            <person name="Ohashi A."/>
            <person name="Tourlousse M.D."/>
            <person name="Sekiguchi Y."/>
        </authorList>
    </citation>
    <scope>NUCLEOTIDE SEQUENCE [LARGE SCALE GENOMIC DNA]</scope>
    <source>
        <strain evidence="5">NM7</strain>
    </source>
</reference>
<dbReference type="EMBL" id="BDCR01000002">
    <property type="protein sequence ID" value="GAT62478.1"/>
    <property type="molecule type" value="Genomic_DNA"/>
</dbReference>
<dbReference type="InterPro" id="IPR016181">
    <property type="entry name" value="Acyl_CoA_acyltransferase"/>
</dbReference>
<evidence type="ECO:0000256" key="1">
    <source>
        <dbReference type="ARBA" id="ARBA00022679"/>
    </source>
</evidence>
<dbReference type="RefSeq" id="WP_068703213.1">
    <property type="nucleotide sequence ID" value="NZ_BDCR01000002.1"/>
</dbReference>
<evidence type="ECO:0000313" key="5">
    <source>
        <dbReference type="Proteomes" id="UP000076586"/>
    </source>
</evidence>
<dbReference type="Gene3D" id="3.40.630.30">
    <property type="match status" value="1"/>
</dbReference>
<keyword evidence="5" id="KW-1185">Reference proteome</keyword>
<keyword evidence="2" id="KW-0012">Acyltransferase</keyword>
<dbReference type="OrthoDB" id="9799601at2"/>
<comment type="caution">
    <text evidence="4">The sequence shown here is derived from an EMBL/GenBank/DDBJ whole genome shotgun (WGS) entry which is preliminary data.</text>
</comment>
<proteinExistence type="predicted"/>
<gene>
    <name evidence="4" type="ORF">PJIAN_237</name>
</gene>
<dbReference type="Pfam" id="PF00583">
    <property type="entry name" value="Acetyltransf_1"/>
    <property type="match status" value="1"/>
</dbReference>
<keyword evidence="1 4" id="KW-0808">Transferase</keyword>
<protein>
    <submittedName>
        <fullName evidence="4">Acetyltransferase (GNAT) family protein</fullName>
    </submittedName>
</protein>
<dbReference type="STRING" id="681398.PJIAN_237"/>
<evidence type="ECO:0000256" key="2">
    <source>
        <dbReference type="ARBA" id="ARBA00023315"/>
    </source>
</evidence>
<dbReference type="InterPro" id="IPR050832">
    <property type="entry name" value="Bact_Acetyltransf"/>
</dbReference>
<name>A0A170ZAU2_9BACT</name>
<feature type="domain" description="N-acetyltransferase" evidence="3">
    <location>
        <begin position="7"/>
        <end position="159"/>
    </location>
</feature>
<evidence type="ECO:0000259" key="3">
    <source>
        <dbReference type="PROSITE" id="PS51186"/>
    </source>
</evidence>
<organism evidence="4 5">
    <name type="scientific">Paludibacter jiangxiensis</name>
    <dbReference type="NCBI Taxonomy" id="681398"/>
    <lineage>
        <taxon>Bacteria</taxon>
        <taxon>Pseudomonadati</taxon>
        <taxon>Bacteroidota</taxon>
        <taxon>Bacteroidia</taxon>
        <taxon>Bacteroidales</taxon>
        <taxon>Paludibacteraceae</taxon>
        <taxon>Paludibacter</taxon>
    </lineage>
</organism>
<dbReference type="AlphaFoldDB" id="A0A170ZAU2"/>
<dbReference type="GO" id="GO:0016747">
    <property type="term" value="F:acyltransferase activity, transferring groups other than amino-acyl groups"/>
    <property type="evidence" value="ECO:0007669"/>
    <property type="project" value="InterPro"/>
</dbReference>